<dbReference type="RefSeq" id="WP_288199779.1">
    <property type="nucleotide sequence ID" value="NZ_LT608334.1"/>
</dbReference>
<dbReference type="AlphaFoldDB" id="A0A212LAI8"/>
<protein>
    <recommendedName>
        <fullName evidence="2">Pyocin activator protein PrtN</fullName>
    </recommendedName>
</protein>
<name>A0A212LAI8_9HYPH</name>
<gene>
    <name evidence="1" type="ORF">KL86PLE_130276</name>
</gene>
<dbReference type="Pfam" id="PF11112">
    <property type="entry name" value="PyocinActivator"/>
    <property type="match status" value="1"/>
</dbReference>
<dbReference type="InterPro" id="IPR020518">
    <property type="entry name" value="Tscrpt_reg_PrtN"/>
</dbReference>
<organism evidence="1">
    <name type="scientific">uncultured Pleomorphomonas sp</name>
    <dbReference type="NCBI Taxonomy" id="442121"/>
    <lineage>
        <taxon>Bacteria</taxon>
        <taxon>Pseudomonadati</taxon>
        <taxon>Pseudomonadota</taxon>
        <taxon>Alphaproteobacteria</taxon>
        <taxon>Hyphomicrobiales</taxon>
        <taxon>Pleomorphomonadaceae</taxon>
        <taxon>Pleomorphomonas</taxon>
        <taxon>environmental samples</taxon>
    </lineage>
</organism>
<dbReference type="GO" id="GO:0006355">
    <property type="term" value="P:regulation of DNA-templated transcription"/>
    <property type="evidence" value="ECO:0007669"/>
    <property type="project" value="InterPro"/>
</dbReference>
<dbReference type="EMBL" id="FMJD01000005">
    <property type="protein sequence ID" value="SCM74592.1"/>
    <property type="molecule type" value="Genomic_DNA"/>
</dbReference>
<evidence type="ECO:0000313" key="1">
    <source>
        <dbReference type="EMBL" id="SCM74592.1"/>
    </source>
</evidence>
<proteinExistence type="predicted"/>
<sequence>MKTPSLLMAQHNAAVIIPLEKVRADFSPHLTMPKLLRKVTAGEIDLPVTRIEGSQKAAKGVHISDLAEYLDKRRAAAIRERDALCG</sequence>
<evidence type="ECO:0008006" key="2">
    <source>
        <dbReference type="Google" id="ProtNLM"/>
    </source>
</evidence>
<reference evidence="1" key="1">
    <citation type="submission" date="2016-08" db="EMBL/GenBank/DDBJ databases">
        <authorList>
            <person name="Seilhamer J.J."/>
        </authorList>
    </citation>
    <scope>NUCLEOTIDE SEQUENCE</scope>
    <source>
        <strain evidence="1">86</strain>
    </source>
</reference>
<accession>A0A212LAI8</accession>